<organism evidence="2 3">
    <name type="scientific">Limosilactobacillus reuteri subsp. rodentium (strain DSM 17509 / CIP 109821 / 100-23)</name>
    <name type="common">Lactobacillus reuteri</name>
    <dbReference type="NCBI Taxonomy" id="349123"/>
    <lineage>
        <taxon>Bacteria</taxon>
        <taxon>Bacillati</taxon>
        <taxon>Bacillota</taxon>
        <taxon>Bacilli</taxon>
        <taxon>Lactobacillales</taxon>
        <taxon>Lactobacillaceae</taxon>
        <taxon>Limosilactobacillus</taxon>
    </lineage>
</organism>
<comment type="caution">
    <text evidence="2">The sequence shown here is derived from an EMBL/GenBank/DDBJ whole genome shotgun (WGS) entry which is preliminary data.</text>
</comment>
<gene>
    <name evidence="2" type="ORF">Lreu23DRAFT_4895</name>
</gene>
<accession>B3XN52</accession>
<evidence type="ECO:0000313" key="3">
    <source>
        <dbReference type="Proteomes" id="UP000003853"/>
    </source>
</evidence>
<dbReference type="Proteomes" id="UP000003853">
    <property type="component" value="Unassembled WGS sequence"/>
</dbReference>
<evidence type="ECO:0000313" key="2">
    <source>
        <dbReference type="EMBL" id="EDX43376.1"/>
    </source>
</evidence>
<evidence type="ECO:0000256" key="1">
    <source>
        <dbReference type="SAM" id="Phobius"/>
    </source>
</evidence>
<reference evidence="3" key="1">
    <citation type="submission" date="2008-06" db="EMBL/GenBank/DDBJ databases">
        <title>Permanent draft sequence of Lactobacillus reuteri 100-23.</title>
        <authorList>
            <consortium name="US DOE Joint Genome Institute"/>
            <person name="Copeland A."/>
            <person name="Lucas S."/>
            <person name="Lapidus A."/>
            <person name="Barry K."/>
            <person name="Detter J.C."/>
            <person name="Glavina del Rio T."/>
            <person name="Hammon N."/>
            <person name="Israni S."/>
            <person name="Dalin E."/>
            <person name="Tice H."/>
            <person name="Pitluck S."/>
            <person name="Sun H."/>
            <person name="Schmutz J."/>
            <person name="Larimer F."/>
            <person name="Land M."/>
            <person name="Hauser L."/>
            <person name="Walter J."/>
            <person name="Heng N.C.K."/>
            <person name="Tannock G.W."/>
            <person name="Richardson P."/>
        </authorList>
    </citation>
    <scope>NUCLEOTIDE SEQUENCE [LARGE SCALE GENOMIC DNA]</scope>
    <source>
        <strain evidence="3">DSM 17509 / CIP 109821 / 100-23</strain>
    </source>
</reference>
<keyword evidence="1" id="KW-1133">Transmembrane helix</keyword>
<dbReference type="EMBL" id="AAPZ02000001">
    <property type="protein sequence ID" value="EDX43376.1"/>
    <property type="molecule type" value="Genomic_DNA"/>
</dbReference>
<keyword evidence="1" id="KW-0472">Membrane</keyword>
<dbReference type="AlphaFoldDB" id="B3XN52"/>
<dbReference type="PATRIC" id="fig|349123.13.peg.1920"/>
<name>B3XN52_LIMR1</name>
<proteinExistence type="predicted"/>
<feature type="transmembrane region" description="Helical" evidence="1">
    <location>
        <begin position="7"/>
        <end position="26"/>
    </location>
</feature>
<keyword evidence="1" id="KW-0812">Transmembrane</keyword>
<sequence>MRPSAERAIMIAIACFVLTIIISFALSEGWIK</sequence>
<protein>
    <submittedName>
        <fullName evidence="2">Uncharacterized protein</fullName>
    </submittedName>
</protein>